<dbReference type="RefSeq" id="WP_338893219.1">
    <property type="nucleotide sequence ID" value="NZ_CP147846.1"/>
</dbReference>
<keyword evidence="4 5" id="KW-0560">Oxidoreductase</keyword>
<dbReference type="Pfam" id="PF10590">
    <property type="entry name" value="PNP_phzG_C"/>
    <property type="match status" value="1"/>
</dbReference>
<gene>
    <name evidence="5 8" type="primary">pdxH</name>
    <name evidence="8" type="ORF">WDS16_00970</name>
</gene>
<reference evidence="8 9" key="1">
    <citation type="submission" date="2024-03" db="EMBL/GenBank/DDBJ databases">
        <title>Natural products discovery in diverse microorganisms through a two-stage MS feature dereplication strategy.</title>
        <authorList>
            <person name="Zhang R."/>
        </authorList>
    </citation>
    <scope>NUCLEOTIDE SEQUENCE [LARGE SCALE GENOMIC DNA]</scope>
    <source>
        <strain evidence="8 9">18930</strain>
    </source>
</reference>
<evidence type="ECO:0000256" key="1">
    <source>
        <dbReference type="ARBA" id="ARBA00007301"/>
    </source>
</evidence>
<comment type="similarity">
    <text evidence="1 5">Belongs to the pyridoxamine 5'-phosphate oxidase family.</text>
</comment>
<comment type="subunit">
    <text evidence="5">Homodimer.</text>
</comment>
<evidence type="ECO:0000256" key="4">
    <source>
        <dbReference type="ARBA" id="ARBA00023002"/>
    </source>
</evidence>
<comment type="caution">
    <text evidence="5">Lacks conserved residue(s) required for the propagation of feature annotation.</text>
</comment>
<evidence type="ECO:0000259" key="7">
    <source>
        <dbReference type="Pfam" id="PF10590"/>
    </source>
</evidence>
<dbReference type="InterPro" id="IPR011576">
    <property type="entry name" value="Pyridox_Oxase_N"/>
</dbReference>
<dbReference type="GO" id="GO:0004733">
    <property type="term" value="F:pyridoxamine phosphate oxidase activity"/>
    <property type="evidence" value="ECO:0007669"/>
    <property type="project" value="UniProtKB-EC"/>
</dbReference>
<comment type="catalytic activity">
    <reaction evidence="5">
        <text>pyridoxine 5'-phosphate + O2 = pyridoxal 5'-phosphate + H2O2</text>
        <dbReference type="Rhea" id="RHEA:15149"/>
        <dbReference type="ChEBI" id="CHEBI:15379"/>
        <dbReference type="ChEBI" id="CHEBI:16240"/>
        <dbReference type="ChEBI" id="CHEBI:58589"/>
        <dbReference type="ChEBI" id="CHEBI:597326"/>
        <dbReference type="EC" id="1.4.3.5"/>
    </reaction>
</comment>
<feature type="binding site" evidence="5">
    <location>
        <position position="180"/>
    </location>
    <ligand>
        <name>FMN</name>
        <dbReference type="ChEBI" id="CHEBI:58210"/>
    </ligand>
</feature>
<keyword evidence="2 5" id="KW-0285">Flavoprotein</keyword>
<comment type="function">
    <text evidence="5">Catalyzes the oxidation of either pyridoxine 5'-phosphate (PNP) or pyridoxamine 5'-phosphate (PMP) into pyridoxal 5'-phosphate (PLP).</text>
</comment>
<sequence>MRVDYKEDLDLDVDRLQNGWLPVAREWLADAIEALIPEPNALVLATVDADGRPSTRTVLCKGLDADGVVFYTNYDSDKGAQLQHTAYASLTFPWIGIERQLTIRGTAEKVSAEMTAEYFASRPRGSQLGAWASQQSRPISSRAALNDALDAVTAEFEGRDVPVPPHWGGFRVRPETVEFWQGRKSRLHNRIRLTVATGKVERLQP</sequence>
<dbReference type="InterPro" id="IPR012349">
    <property type="entry name" value="Split_barrel_FMN-bd"/>
</dbReference>
<dbReference type="PIRSF" id="PIRSF000190">
    <property type="entry name" value="Pyd_amn-ph_oxd"/>
    <property type="match status" value="1"/>
</dbReference>
<dbReference type="EC" id="1.4.3.5" evidence="5"/>
<feature type="binding site" evidence="5">
    <location>
        <begin position="186"/>
        <end position="188"/>
    </location>
    <ligand>
        <name>substrate</name>
    </ligand>
</feature>
<feature type="binding site" evidence="5">
    <location>
        <position position="190"/>
    </location>
    <ligand>
        <name>FMN</name>
        <dbReference type="ChEBI" id="CHEBI:58210"/>
    </ligand>
</feature>
<evidence type="ECO:0000259" key="6">
    <source>
        <dbReference type="Pfam" id="PF01243"/>
    </source>
</evidence>
<evidence type="ECO:0000256" key="2">
    <source>
        <dbReference type="ARBA" id="ARBA00022630"/>
    </source>
</evidence>
<dbReference type="SUPFAM" id="SSF50475">
    <property type="entry name" value="FMN-binding split barrel"/>
    <property type="match status" value="1"/>
</dbReference>
<comment type="catalytic activity">
    <reaction evidence="5">
        <text>pyridoxamine 5'-phosphate + O2 + H2O = pyridoxal 5'-phosphate + H2O2 + NH4(+)</text>
        <dbReference type="Rhea" id="RHEA:15817"/>
        <dbReference type="ChEBI" id="CHEBI:15377"/>
        <dbReference type="ChEBI" id="CHEBI:15379"/>
        <dbReference type="ChEBI" id="CHEBI:16240"/>
        <dbReference type="ChEBI" id="CHEBI:28938"/>
        <dbReference type="ChEBI" id="CHEBI:58451"/>
        <dbReference type="ChEBI" id="CHEBI:597326"/>
        <dbReference type="EC" id="1.4.3.5"/>
    </reaction>
</comment>
<accession>A0ABZ2PUF8</accession>
<proteinExistence type="inferred from homology"/>
<comment type="pathway">
    <text evidence="5">Cofactor metabolism; pyridoxal 5'-phosphate salvage; pyridoxal 5'-phosphate from pyridoxamine 5'-phosphate: step 1/1.</text>
</comment>
<feature type="binding site" evidence="5">
    <location>
        <position position="78"/>
    </location>
    <ligand>
        <name>FMN</name>
        <dbReference type="ChEBI" id="CHEBI:58210"/>
    </ligand>
</feature>
<feature type="binding site" evidence="5">
    <location>
        <begin position="56"/>
        <end position="61"/>
    </location>
    <ligand>
        <name>FMN</name>
        <dbReference type="ChEBI" id="CHEBI:58210"/>
    </ligand>
</feature>
<dbReference type="PANTHER" id="PTHR10851">
    <property type="entry name" value="PYRIDOXINE-5-PHOSPHATE OXIDASE"/>
    <property type="match status" value="1"/>
</dbReference>
<organism evidence="8 9">
    <name type="scientific">Rhodococcus sovatensis</name>
    <dbReference type="NCBI Taxonomy" id="1805840"/>
    <lineage>
        <taxon>Bacteria</taxon>
        <taxon>Bacillati</taxon>
        <taxon>Actinomycetota</taxon>
        <taxon>Actinomycetes</taxon>
        <taxon>Mycobacteriales</taxon>
        <taxon>Nocardiaceae</taxon>
        <taxon>Rhodococcus</taxon>
    </lineage>
</organism>
<feature type="domain" description="Pyridoxamine 5'-phosphate oxidase N-terminal" evidence="6">
    <location>
        <begin position="29"/>
        <end position="152"/>
    </location>
</feature>
<dbReference type="Gene3D" id="2.30.110.10">
    <property type="entry name" value="Electron Transport, Fmn-binding Protein, Chain A"/>
    <property type="match status" value="1"/>
</dbReference>
<comment type="pathway">
    <text evidence="5">Cofactor metabolism; pyridoxal 5'-phosphate salvage; pyridoxal 5'-phosphate from pyridoxine 5'-phosphate: step 1/1.</text>
</comment>
<keyword evidence="9" id="KW-1185">Reference proteome</keyword>
<keyword evidence="5" id="KW-0664">Pyridoxine biosynthesis</keyword>
<evidence type="ECO:0000313" key="8">
    <source>
        <dbReference type="EMBL" id="WXG71518.1"/>
    </source>
</evidence>
<dbReference type="PROSITE" id="PS01064">
    <property type="entry name" value="PYRIDOX_OXIDASE"/>
    <property type="match status" value="1"/>
</dbReference>
<evidence type="ECO:0000256" key="5">
    <source>
        <dbReference type="HAMAP-Rule" id="MF_01629"/>
    </source>
</evidence>
<dbReference type="InterPro" id="IPR019740">
    <property type="entry name" value="Pyridox_Oxase_CS"/>
</dbReference>
<dbReference type="NCBIfam" id="NF004231">
    <property type="entry name" value="PRK05679.1"/>
    <property type="match status" value="1"/>
</dbReference>
<name>A0ABZ2PUF8_9NOCA</name>
<feature type="binding site" evidence="5">
    <location>
        <position position="61"/>
    </location>
    <ligand>
        <name>substrate</name>
    </ligand>
</feature>
<feature type="binding site" evidence="5">
    <location>
        <begin position="135"/>
        <end position="136"/>
    </location>
    <ligand>
        <name>FMN</name>
        <dbReference type="ChEBI" id="CHEBI:58210"/>
    </ligand>
</feature>
<keyword evidence="3 5" id="KW-0288">FMN</keyword>
<dbReference type="EMBL" id="CP147846">
    <property type="protein sequence ID" value="WXG71518.1"/>
    <property type="molecule type" value="Genomic_DNA"/>
</dbReference>
<comment type="cofactor">
    <cofactor evidence="5">
        <name>FMN</name>
        <dbReference type="ChEBI" id="CHEBI:58210"/>
    </cofactor>
    <text evidence="5">Binds 1 FMN per subunit.</text>
</comment>
<dbReference type="NCBIfam" id="TIGR00558">
    <property type="entry name" value="pdxH"/>
    <property type="match status" value="1"/>
</dbReference>
<dbReference type="InterPro" id="IPR019576">
    <property type="entry name" value="Pyridoxamine_oxidase_dimer_C"/>
</dbReference>
<dbReference type="Proteomes" id="UP001432000">
    <property type="component" value="Chromosome"/>
</dbReference>
<feature type="domain" description="Pyridoxine 5'-phosphate oxidase dimerisation C-terminal" evidence="7">
    <location>
        <begin position="167"/>
        <end position="205"/>
    </location>
</feature>
<feature type="binding site" evidence="5">
    <location>
        <begin position="71"/>
        <end position="72"/>
    </location>
    <ligand>
        <name>FMN</name>
        <dbReference type="ChEBI" id="CHEBI:58210"/>
    </ligand>
</feature>
<dbReference type="InterPro" id="IPR000659">
    <property type="entry name" value="Pyridox_Oxase"/>
</dbReference>
<feature type="binding site" evidence="5">
    <location>
        <position position="122"/>
    </location>
    <ligand>
        <name>substrate</name>
    </ligand>
</feature>
<dbReference type="PANTHER" id="PTHR10851:SF0">
    <property type="entry name" value="PYRIDOXINE-5'-PHOSPHATE OXIDASE"/>
    <property type="match status" value="1"/>
</dbReference>
<feature type="binding site" evidence="5">
    <location>
        <position position="126"/>
    </location>
    <ligand>
        <name>substrate</name>
    </ligand>
</feature>
<dbReference type="Pfam" id="PF01243">
    <property type="entry name" value="PNPOx_N"/>
    <property type="match status" value="1"/>
</dbReference>
<evidence type="ECO:0000313" key="9">
    <source>
        <dbReference type="Proteomes" id="UP001432000"/>
    </source>
</evidence>
<feature type="binding site" evidence="5">
    <location>
        <position position="118"/>
    </location>
    <ligand>
        <name>substrate</name>
    </ligand>
</feature>
<feature type="binding site" evidence="5">
    <location>
        <position position="100"/>
    </location>
    <ligand>
        <name>FMN</name>
        <dbReference type="ChEBI" id="CHEBI:58210"/>
    </ligand>
</feature>
<protein>
    <recommendedName>
        <fullName evidence="5">Pyridoxine/pyridoxamine 5'-phosphate oxidase</fullName>
        <ecNumber evidence="5">1.4.3.5</ecNumber>
    </recommendedName>
    <alternativeName>
        <fullName evidence="5">PNP/PMP oxidase</fullName>
        <shortName evidence="5">PNPOx</shortName>
    </alternativeName>
    <alternativeName>
        <fullName evidence="5">Pyridoxal 5'-phosphate synthase</fullName>
    </alternativeName>
</protein>
<dbReference type="HAMAP" id="MF_01629">
    <property type="entry name" value="PdxH"/>
    <property type="match status" value="1"/>
</dbReference>
<evidence type="ECO:0000256" key="3">
    <source>
        <dbReference type="ARBA" id="ARBA00022643"/>
    </source>
</evidence>